<organism evidence="1 2">
    <name type="scientific">Mesorhizobium huakuii</name>
    <dbReference type="NCBI Taxonomy" id="28104"/>
    <lineage>
        <taxon>Bacteria</taxon>
        <taxon>Pseudomonadati</taxon>
        <taxon>Pseudomonadota</taxon>
        <taxon>Alphaproteobacteria</taxon>
        <taxon>Hyphomicrobiales</taxon>
        <taxon>Phyllobacteriaceae</taxon>
        <taxon>Mesorhizobium</taxon>
    </lineage>
</organism>
<reference evidence="2" key="1">
    <citation type="journal article" date="2020" name="Mol. Plant Microbe">
        <title>Rhizobial microsymbionts of the narrowly endemic Oxytropis species growing in Kamchatka are characterized by significant genetic diversity and possess a set of genes that are associated with T3SS and T6SS secretion systems and can affect the development of symbiosis.</title>
        <authorList>
            <person name="Safronova V."/>
            <person name="Guro P."/>
            <person name="Sazanova A."/>
            <person name="Kuznetsova I."/>
            <person name="Belimov A."/>
            <person name="Yakubov V."/>
            <person name="Chirak E."/>
            <person name="Afonin A."/>
            <person name="Gogolev Y."/>
            <person name="Andronov E."/>
            <person name="Tikhonovich I."/>
        </authorList>
    </citation>
    <scope>NUCLEOTIDE SEQUENCE [LARGE SCALE GENOMIC DNA]</scope>
    <source>
        <strain evidence="2">583</strain>
    </source>
</reference>
<evidence type="ECO:0000313" key="2">
    <source>
        <dbReference type="Proteomes" id="UP000515465"/>
    </source>
</evidence>
<accession>A0A7G6STN7</accession>
<dbReference type="RefSeq" id="WP_183464647.1">
    <property type="nucleotide sequence ID" value="NZ_CP050296.1"/>
</dbReference>
<sequence length="120" mass="13420">MTAFAKAESDFEACVERIQKRDGSTRINAILKATTEHGDLWTAYGEAGRHHVAKTDQVPVETKVTKALGSMKKMDDQIADLVREKQRPGESFAKAYDRVLREQPEIYTGRRALKNALDAA</sequence>
<name>A0A7G6STN7_9HYPH</name>
<dbReference type="AlphaFoldDB" id="A0A7G6STN7"/>
<proteinExistence type="predicted"/>
<dbReference type="Proteomes" id="UP000515465">
    <property type="component" value="Chromosome"/>
</dbReference>
<evidence type="ECO:0000313" key="1">
    <source>
        <dbReference type="EMBL" id="QND57869.1"/>
    </source>
</evidence>
<dbReference type="EMBL" id="CP050296">
    <property type="protein sequence ID" value="QND57869.1"/>
    <property type="molecule type" value="Genomic_DNA"/>
</dbReference>
<protein>
    <submittedName>
        <fullName evidence="1">Uncharacterized protein</fullName>
    </submittedName>
</protein>
<gene>
    <name evidence="1" type="ORF">HB778_15625</name>
</gene>